<dbReference type="PANTHER" id="PTHR38795:SF1">
    <property type="entry name" value="DUF6604 DOMAIN-CONTAINING PROTEIN"/>
    <property type="match status" value="1"/>
</dbReference>
<organism evidence="2 3">
    <name type="scientific">Lophium mytilinum</name>
    <dbReference type="NCBI Taxonomy" id="390894"/>
    <lineage>
        <taxon>Eukaryota</taxon>
        <taxon>Fungi</taxon>
        <taxon>Dikarya</taxon>
        <taxon>Ascomycota</taxon>
        <taxon>Pezizomycotina</taxon>
        <taxon>Dothideomycetes</taxon>
        <taxon>Pleosporomycetidae</taxon>
        <taxon>Mytilinidiales</taxon>
        <taxon>Mytilinidiaceae</taxon>
        <taxon>Lophium</taxon>
    </lineage>
</organism>
<evidence type="ECO:0000313" key="3">
    <source>
        <dbReference type="Proteomes" id="UP000799750"/>
    </source>
</evidence>
<evidence type="ECO:0000259" key="1">
    <source>
        <dbReference type="Pfam" id="PF20253"/>
    </source>
</evidence>
<dbReference type="AlphaFoldDB" id="A0A6A6QX15"/>
<dbReference type="EMBL" id="MU004187">
    <property type="protein sequence ID" value="KAF2496749.1"/>
    <property type="molecule type" value="Genomic_DNA"/>
</dbReference>
<dbReference type="OrthoDB" id="4821062at2759"/>
<feature type="domain" description="DUF6604" evidence="1">
    <location>
        <begin position="13"/>
        <end position="258"/>
    </location>
</feature>
<evidence type="ECO:0000313" key="2">
    <source>
        <dbReference type="EMBL" id="KAF2496749.1"/>
    </source>
</evidence>
<keyword evidence="3" id="KW-1185">Reference proteome</keyword>
<protein>
    <recommendedName>
        <fullName evidence="1">DUF6604 domain-containing protein</fullName>
    </recommendedName>
</protein>
<proteinExistence type="predicted"/>
<accession>A0A6A6QX15</accession>
<gene>
    <name evidence="2" type="ORF">BU16DRAFT_580822</name>
</gene>
<dbReference type="InterPro" id="IPR046539">
    <property type="entry name" value="DUF6604"/>
</dbReference>
<name>A0A6A6QX15_9PEZI</name>
<dbReference type="Proteomes" id="UP000799750">
    <property type="component" value="Unassembled WGS sequence"/>
</dbReference>
<dbReference type="Pfam" id="PF20253">
    <property type="entry name" value="DUF6604"/>
    <property type="match status" value="1"/>
</dbReference>
<dbReference type="PANTHER" id="PTHR38795">
    <property type="entry name" value="DUF6604 DOMAIN-CONTAINING PROTEIN"/>
    <property type="match status" value="1"/>
</dbReference>
<reference evidence="2" key="1">
    <citation type="journal article" date="2020" name="Stud. Mycol.">
        <title>101 Dothideomycetes genomes: a test case for predicting lifestyles and emergence of pathogens.</title>
        <authorList>
            <person name="Haridas S."/>
            <person name="Albert R."/>
            <person name="Binder M."/>
            <person name="Bloem J."/>
            <person name="Labutti K."/>
            <person name="Salamov A."/>
            <person name="Andreopoulos B."/>
            <person name="Baker S."/>
            <person name="Barry K."/>
            <person name="Bills G."/>
            <person name="Bluhm B."/>
            <person name="Cannon C."/>
            <person name="Castanera R."/>
            <person name="Culley D."/>
            <person name="Daum C."/>
            <person name="Ezra D."/>
            <person name="Gonzalez J."/>
            <person name="Henrissat B."/>
            <person name="Kuo A."/>
            <person name="Liang C."/>
            <person name="Lipzen A."/>
            <person name="Lutzoni F."/>
            <person name="Magnuson J."/>
            <person name="Mondo S."/>
            <person name="Nolan M."/>
            <person name="Ohm R."/>
            <person name="Pangilinan J."/>
            <person name="Park H.-J."/>
            <person name="Ramirez L."/>
            <person name="Alfaro M."/>
            <person name="Sun H."/>
            <person name="Tritt A."/>
            <person name="Yoshinaga Y."/>
            <person name="Zwiers L.-H."/>
            <person name="Turgeon B."/>
            <person name="Goodwin S."/>
            <person name="Spatafora J."/>
            <person name="Crous P."/>
            <person name="Grigoriev I."/>
        </authorList>
    </citation>
    <scope>NUCLEOTIDE SEQUENCE</scope>
    <source>
        <strain evidence="2">CBS 269.34</strain>
    </source>
</reference>
<sequence>MPSRPPDIHDAVRSYKKSTAAIVSWLMASSDNQSTPEDPVSLKNLVSAAKRIHGAKTDIPRAIYWAFRDAIENRTKLFLLYKSGLIESDEASTSSHEHFIRILKHIFRILFPKKKRSPEPQCDTPREDTISDNSYSVLSSVAQDDDTEDYSSTTVDLDMEQLICEDEELRYGMRPLQDELEAWLTAIGHLGEDKRGIYIEGGVNNIMYELLNFYGYMVEFDEICAAIMRYRKLCRSGSSNILVAAFLTNLAFEKIKHISTIQGPRTFKYSNHGQFLMRRKAWFSYFTPGNIKVMDYEGAPRGLFRDGPGFIDAWVALQEFQDETAQIPQSSSKVKFEKPLDMIPPASSLLDVKFKPEGHRCILSMLDSIVQVTELHKRMSIMGTELGWDTSEPNVSYGFFLPGSPVQSVYTYGNTLATIH</sequence>